<gene>
    <name evidence="2" type="ORF">ACFSBI_11925</name>
</gene>
<reference evidence="3" key="1">
    <citation type="journal article" date="2019" name="Int. J. Syst. Evol. Microbiol.">
        <title>The Global Catalogue of Microorganisms (GCM) 10K type strain sequencing project: providing services to taxonomists for standard genome sequencing and annotation.</title>
        <authorList>
            <consortium name="The Broad Institute Genomics Platform"/>
            <consortium name="The Broad Institute Genome Sequencing Center for Infectious Disease"/>
            <person name="Wu L."/>
            <person name="Ma J."/>
        </authorList>
    </citation>
    <scope>NUCLEOTIDE SEQUENCE [LARGE SCALE GENOMIC DNA]</scope>
    <source>
        <strain evidence="3">CGMCC 1.12471</strain>
    </source>
</reference>
<comment type="caution">
    <text evidence="2">The sequence shown here is derived from an EMBL/GenBank/DDBJ whole genome shotgun (WGS) entry which is preliminary data.</text>
</comment>
<dbReference type="EMBL" id="JBHUEA010000018">
    <property type="protein sequence ID" value="MFD1722259.1"/>
    <property type="molecule type" value="Genomic_DNA"/>
</dbReference>
<evidence type="ECO:0000313" key="2">
    <source>
        <dbReference type="EMBL" id="MFD1722259.1"/>
    </source>
</evidence>
<evidence type="ECO:0000313" key="3">
    <source>
        <dbReference type="Proteomes" id="UP001597347"/>
    </source>
</evidence>
<feature type="region of interest" description="Disordered" evidence="1">
    <location>
        <begin position="1"/>
        <end position="20"/>
    </location>
</feature>
<dbReference type="RefSeq" id="WP_377935205.1">
    <property type="nucleotide sequence ID" value="NZ_JBHUEA010000018.1"/>
</dbReference>
<dbReference type="Proteomes" id="UP001597347">
    <property type="component" value="Unassembled WGS sequence"/>
</dbReference>
<keyword evidence="3" id="KW-1185">Reference proteome</keyword>
<organism evidence="2 3">
    <name type="scientific">Amnibacterium endophyticum</name>
    <dbReference type="NCBI Taxonomy" id="2109337"/>
    <lineage>
        <taxon>Bacteria</taxon>
        <taxon>Bacillati</taxon>
        <taxon>Actinomycetota</taxon>
        <taxon>Actinomycetes</taxon>
        <taxon>Micrococcales</taxon>
        <taxon>Microbacteriaceae</taxon>
        <taxon>Amnibacterium</taxon>
    </lineage>
</organism>
<name>A0ABW4LH45_9MICO</name>
<protein>
    <submittedName>
        <fullName evidence="2">Uncharacterized protein</fullName>
    </submittedName>
</protein>
<sequence>MSDPDAFTTMPMPGSEPAEPSDFLDRVRLHGGATSARAFEVFRGAEP</sequence>
<proteinExistence type="predicted"/>
<accession>A0ABW4LH45</accession>
<evidence type="ECO:0000256" key="1">
    <source>
        <dbReference type="SAM" id="MobiDB-lite"/>
    </source>
</evidence>